<proteinExistence type="predicted"/>
<evidence type="ECO:0000313" key="2">
    <source>
        <dbReference type="EMBL" id="AOW99415.1"/>
    </source>
</evidence>
<dbReference type="AlphaFoldDB" id="A0A1D8TPV0"/>
<protein>
    <submittedName>
        <fullName evidence="2">Uncharacterized protein</fullName>
    </submittedName>
</protein>
<dbReference type="EMBL" id="CP017599">
    <property type="protein sequence ID" value="AOW99415.1"/>
    <property type="molecule type" value="Genomic_DNA"/>
</dbReference>
<sequence length="150" mass="15785">MFRSKVAIASVVLSLGVISQGIPQGKALAQDTNAPRPTPPSNQRFTLTTTPTPSAKTVFAVVTSNGALSRGFGASRARKVLNGRYEVFFNRDVRRCAYTATLGTTGFGTEPSGEVTVATRAGTTNGVWVATNNSSGQAVDRNFHLAVHCP</sequence>
<accession>A0A1D8TPV0</accession>
<evidence type="ECO:0000256" key="1">
    <source>
        <dbReference type="SAM" id="MobiDB-lite"/>
    </source>
</evidence>
<gene>
    <name evidence="2" type="ORF">BJP34_08050</name>
</gene>
<dbReference type="KEGG" id="mpro:BJP34_08050"/>
<dbReference type="Proteomes" id="UP000177870">
    <property type="component" value="Chromosome"/>
</dbReference>
<reference evidence="3" key="1">
    <citation type="submission" date="2016-10" db="EMBL/GenBank/DDBJ databases">
        <title>Comparative genomics uncovers the prolific and rare metabolic potential of the cyanobacterial genus Moorea.</title>
        <authorList>
            <person name="Leao T."/>
            <person name="Castelao G."/>
            <person name="Korobeynikov A."/>
            <person name="Monroe E.A."/>
            <person name="Podell S."/>
            <person name="Glukhov E."/>
            <person name="Allen E."/>
            <person name="Gerwick W.H."/>
            <person name="Gerwick L."/>
        </authorList>
    </citation>
    <scope>NUCLEOTIDE SEQUENCE [LARGE SCALE GENOMIC DNA]</scope>
    <source>
        <strain evidence="3">PAL-8-15-08-1</strain>
    </source>
</reference>
<dbReference type="RefSeq" id="WP_070391899.1">
    <property type="nucleotide sequence ID" value="NZ_CP017599.1"/>
</dbReference>
<feature type="region of interest" description="Disordered" evidence="1">
    <location>
        <begin position="28"/>
        <end position="50"/>
    </location>
</feature>
<name>A0A1D8TPV0_9CYAN</name>
<evidence type="ECO:0000313" key="3">
    <source>
        <dbReference type="Proteomes" id="UP000177870"/>
    </source>
</evidence>
<organism evidence="2 3">
    <name type="scientific">Moorena producens PAL-8-15-08-1</name>
    <dbReference type="NCBI Taxonomy" id="1458985"/>
    <lineage>
        <taxon>Bacteria</taxon>
        <taxon>Bacillati</taxon>
        <taxon>Cyanobacteriota</taxon>
        <taxon>Cyanophyceae</taxon>
        <taxon>Coleofasciculales</taxon>
        <taxon>Coleofasciculaceae</taxon>
        <taxon>Moorena</taxon>
    </lineage>
</organism>
<feature type="compositionally biased region" description="Polar residues" evidence="1">
    <location>
        <begin position="30"/>
        <end position="45"/>
    </location>
</feature>
<dbReference type="OrthoDB" id="3375999at2"/>